<proteinExistence type="predicted"/>
<evidence type="ECO:0000256" key="1">
    <source>
        <dbReference type="SAM" id="MobiDB-lite"/>
    </source>
</evidence>
<dbReference type="AlphaFoldDB" id="A0A9P9BVE2"/>
<dbReference type="EMBL" id="JAGTJQ010000001">
    <property type="protein sequence ID" value="KAH7040168.1"/>
    <property type="molecule type" value="Genomic_DNA"/>
</dbReference>
<sequence length="138" mass="14819">MGRRRGEPPSLENYLHRRLGKQVCASATSRRAVPVVDNTANRVPGRAAMEGAEMEGSEAGGCCCCRAESARLAAHMFVPRAHFSNPASPKARHMPEPTEASSDSRAVPGAGKTPSREPIPSDRPLPSRFLGFRALQGR</sequence>
<keyword evidence="3" id="KW-1185">Reference proteome</keyword>
<evidence type="ECO:0000313" key="2">
    <source>
        <dbReference type="EMBL" id="KAH7040168.1"/>
    </source>
</evidence>
<reference evidence="2" key="1">
    <citation type="journal article" date="2021" name="Nat. Commun.">
        <title>Genetic determinants of endophytism in the Arabidopsis root mycobiome.</title>
        <authorList>
            <person name="Mesny F."/>
            <person name="Miyauchi S."/>
            <person name="Thiergart T."/>
            <person name="Pickel B."/>
            <person name="Atanasova L."/>
            <person name="Karlsson M."/>
            <person name="Huettel B."/>
            <person name="Barry K.W."/>
            <person name="Haridas S."/>
            <person name="Chen C."/>
            <person name="Bauer D."/>
            <person name="Andreopoulos W."/>
            <person name="Pangilinan J."/>
            <person name="LaButti K."/>
            <person name="Riley R."/>
            <person name="Lipzen A."/>
            <person name="Clum A."/>
            <person name="Drula E."/>
            <person name="Henrissat B."/>
            <person name="Kohler A."/>
            <person name="Grigoriev I.V."/>
            <person name="Martin F.M."/>
            <person name="Hacquard S."/>
        </authorList>
    </citation>
    <scope>NUCLEOTIDE SEQUENCE</scope>
    <source>
        <strain evidence="2">MPI-CAGE-CH-0230</strain>
    </source>
</reference>
<accession>A0A9P9BVE2</accession>
<protein>
    <submittedName>
        <fullName evidence="2">Uncharacterized protein</fullName>
    </submittedName>
</protein>
<comment type="caution">
    <text evidence="2">The sequence shown here is derived from an EMBL/GenBank/DDBJ whole genome shotgun (WGS) entry which is preliminary data.</text>
</comment>
<feature type="region of interest" description="Disordered" evidence="1">
    <location>
        <begin position="83"/>
        <end position="138"/>
    </location>
</feature>
<dbReference type="RefSeq" id="XP_046018223.1">
    <property type="nucleotide sequence ID" value="XM_046156212.1"/>
</dbReference>
<name>A0A9P9BVE2_9PEZI</name>
<dbReference type="GeneID" id="70185758"/>
<gene>
    <name evidence="2" type="ORF">B0I36DRAFT_343956</name>
</gene>
<dbReference type="Proteomes" id="UP000756346">
    <property type="component" value="Unassembled WGS sequence"/>
</dbReference>
<evidence type="ECO:0000313" key="3">
    <source>
        <dbReference type="Proteomes" id="UP000756346"/>
    </source>
</evidence>
<organism evidence="2 3">
    <name type="scientific">Microdochium trichocladiopsis</name>
    <dbReference type="NCBI Taxonomy" id="1682393"/>
    <lineage>
        <taxon>Eukaryota</taxon>
        <taxon>Fungi</taxon>
        <taxon>Dikarya</taxon>
        <taxon>Ascomycota</taxon>
        <taxon>Pezizomycotina</taxon>
        <taxon>Sordariomycetes</taxon>
        <taxon>Xylariomycetidae</taxon>
        <taxon>Xylariales</taxon>
        <taxon>Microdochiaceae</taxon>
        <taxon>Microdochium</taxon>
    </lineage>
</organism>